<organism evidence="1 2">
    <name type="scientific">Meyerozyma guilliermondii (strain ATCC 6260 / CBS 566 / DSM 6381 / JCM 1539 / NBRC 10279 / NRRL Y-324)</name>
    <name type="common">Yeast</name>
    <name type="synonym">Candida guilliermondii</name>
    <dbReference type="NCBI Taxonomy" id="294746"/>
    <lineage>
        <taxon>Eukaryota</taxon>
        <taxon>Fungi</taxon>
        <taxon>Dikarya</taxon>
        <taxon>Ascomycota</taxon>
        <taxon>Saccharomycotina</taxon>
        <taxon>Pichiomycetes</taxon>
        <taxon>Debaryomycetaceae</taxon>
        <taxon>Meyerozyma</taxon>
    </lineage>
</organism>
<evidence type="ECO:0000313" key="1">
    <source>
        <dbReference type="EMBL" id="EDK36326.2"/>
    </source>
</evidence>
<dbReference type="STRING" id="294746.A5DAW9"/>
<dbReference type="InParanoid" id="A5DAW9"/>
<dbReference type="AlphaFoldDB" id="A5DAW9"/>
<keyword evidence="2" id="KW-1185">Reference proteome</keyword>
<sequence length="122" mass="13356">MGFSQIAQVRTFASPITASFSFLPHTHTSRFAMIRNVRVAARRFQSTGSFKNTYNFNTNPPPVHEYWNIRNSAVLLAFVPVYVAVGYIAQGSGQGLSGPEGIKAAANAEYVKGLEFGQPQTK</sequence>
<dbReference type="GeneID" id="5128560"/>
<reference evidence="1 2" key="1">
    <citation type="journal article" date="2009" name="Nature">
        <title>Evolution of pathogenicity and sexual reproduction in eight Candida genomes.</title>
        <authorList>
            <person name="Butler G."/>
            <person name="Rasmussen M.D."/>
            <person name="Lin M.F."/>
            <person name="Santos M.A."/>
            <person name="Sakthikumar S."/>
            <person name="Munro C.A."/>
            <person name="Rheinbay E."/>
            <person name="Grabherr M."/>
            <person name="Forche A."/>
            <person name="Reedy J.L."/>
            <person name="Agrafioti I."/>
            <person name="Arnaud M.B."/>
            <person name="Bates S."/>
            <person name="Brown A.J."/>
            <person name="Brunke S."/>
            <person name="Costanzo M.C."/>
            <person name="Fitzpatrick D.A."/>
            <person name="de Groot P.W."/>
            <person name="Harris D."/>
            <person name="Hoyer L.L."/>
            <person name="Hube B."/>
            <person name="Klis F.M."/>
            <person name="Kodira C."/>
            <person name="Lennard N."/>
            <person name="Logue M.E."/>
            <person name="Martin R."/>
            <person name="Neiman A.M."/>
            <person name="Nikolaou E."/>
            <person name="Quail M.A."/>
            <person name="Quinn J."/>
            <person name="Santos M.C."/>
            <person name="Schmitzberger F.F."/>
            <person name="Sherlock G."/>
            <person name="Shah P."/>
            <person name="Silverstein K.A."/>
            <person name="Skrzypek M.S."/>
            <person name="Soll D."/>
            <person name="Staggs R."/>
            <person name="Stansfield I."/>
            <person name="Stumpf M.P."/>
            <person name="Sudbery P.E."/>
            <person name="Srikantha T."/>
            <person name="Zeng Q."/>
            <person name="Berman J."/>
            <person name="Berriman M."/>
            <person name="Heitman J."/>
            <person name="Gow N.A."/>
            <person name="Lorenz M.C."/>
            <person name="Birren B.W."/>
            <person name="Kellis M."/>
            <person name="Cuomo C.A."/>
        </authorList>
    </citation>
    <scope>NUCLEOTIDE SEQUENCE [LARGE SCALE GENOMIC DNA]</scope>
    <source>
        <strain evidence="2">ATCC 6260 / CBS 566 / DSM 6381 / JCM 1539 / NBRC 10279 / NRRL Y-324</strain>
    </source>
</reference>
<dbReference type="KEGG" id="pgu:PGUG_00424"/>
<name>A5DAW9_PICGU</name>
<dbReference type="OrthoDB" id="4073665at2759"/>
<accession>A5DAW9</accession>
<dbReference type="HOGENOM" id="CLU_2027582_0_0_1"/>
<dbReference type="EMBL" id="CH408155">
    <property type="protein sequence ID" value="EDK36326.2"/>
    <property type="molecule type" value="Genomic_DNA"/>
</dbReference>
<protein>
    <submittedName>
        <fullName evidence="1">Uncharacterized protein</fullName>
    </submittedName>
</protein>
<proteinExistence type="predicted"/>
<dbReference type="eggNOG" id="ENOG502RQ9F">
    <property type="taxonomic scope" value="Eukaryota"/>
</dbReference>
<evidence type="ECO:0000313" key="2">
    <source>
        <dbReference type="Proteomes" id="UP000001997"/>
    </source>
</evidence>
<gene>
    <name evidence="1" type="ORF">PGUG_00424</name>
</gene>
<dbReference type="RefSeq" id="XP_001487047.2">
    <property type="nucleotide sequence ID" value="XM_001486997.1"/>
</dbReference>
<dbReference type="Proteomes" id="UP000001997">
    <property type="component" value="Unassembled WGS sequence"/>
</dbReference>
<dbReference type="VEuPathDB" id="FungiDB:PGUG_00424"/>